<name>A0A937XE59_UNCW3</name>
<reference evidence="1" key="1">
    <citation type="submission" date="2019-03" db="EMBL/GenBank/DDBJ databases">
        <title>Lake Tanganyika Metagenome-Assembled Genomes (MAGs).</title>
        <authorList>
            <person name="Tran P."/>
        </authorList>
    </citation>
    <scope>NUCLEOTIDE SEQUENCE</scope>
    <source>
        <strain evidence="1">K_DeepCast_150m_m2_040</strain>
    </source>
</reference>
<accession>A0A937XE59</accession>
<proteinExistence type="predicted"/>
<gene>
    <name evidence="1" type="ORF">FJY68_06650</name>
</gene>
<dbReference type="Proteomes" id="UP000779900">
    <property type="component" value="Unassembled WGS sequence"/>
</dbReference>
<dbReference type="EMBL" id="VGIR01000032">
    <property type="protein sequence ID" value="MBM3331517.1"/>
    <property type="molecule type" value="Genomic_DNA"/>
</dbReference>
<comment type="caution">
    <text evidence="1">The sequence shown here is derived from an EMBL/GenBank/DDBJ whole genome shotgun (WGS) entry which is preliminary data.</text>
</comment>
<evidence type="ECO:0000313" key="2">
    <source>
        <dbReference type="Proteomes" id="UP000779900"/>
    </source>
</evidence>
<evidence type="ECO:0000313" key="1">
    <source>
        <dbReference type="EMBL" id="MBM3331517.1"/>
    </source>
</evidence>
<dbReference type="AlphaFoldDB" id="A0A937XE59"/>
<organism evidence="1 2">
    <name type="scientific">candidate division WOR-3 bacterium</name>
    <dbReference type="NCBI Taxonomy" id="2052148"/>
    <lineage>
        <taxon>Bacteria</taxon>
        <taxon>Bacteria division WOR-3</taxon>
    </lineage>
</organism>
<sequence>MAIEGNKRYPMPYGFNHLLIDNGLKVTDKNIIELAKAFVTVAIGEGFPRVTFLQATRTKQVISGTPYSARLEVQTDEQTEEWFFSLSYWHDKFGTVYRRGPHGYIDSYNPPTD</sequence>
<protein>
    <submittedName>
        <fullName evidence="1">Uncharacterized protein</fullName>
    </submittedName>
</protein>